<dbReference type="InterPro" id="IPR039422">
    <property type="entry name" value="MarR/SlyA-like"/>
</dbReference>
<name>A0A1N6ECA4_9RHOB</name>
<feature type="domain" description="HTH marR-type" evidence="4">
    <location>
        <begin position="14"/>
        <end position="149"/>
    </location>
</feature>
<evidence type="ECO:0000313" key="6">
    <source>
        <dbReference type="Proteomes" id="UP000184932"/>
    </source>
</evidence>
<dbReference type="InterPro" id="IPR036390">
    <property type="entry name" value="WH_DNA-bd_sf"/>
</dbReference>
<dbReference type="GO" id="GO:0003700">
    <property type="term" value="F:DNA-binding transcription factor activity"/>
    <property type="evidence" value="ECO:0007669"/>
    <property type="project" value="InterPro"/>
</dbReference>
<dbReference type="PANTHER" id="PTHR33164:SF105">
    <property type="entry name" value="TRANSCRIPTIONAL REPRESSOR PROTEIN-RELATED"/>
    <property type="match status" value="1"/>
</dbReference>
<evidence type="ECO:0000256" key="3">
    <source>
        <dbReference type="ARBA" id="ARBA00023163"/>
    </source>
</evidence>
<dbReference type="GO" id="GO:0006950">
    <property type="term" value="P:response to stress"/>
    <property type="evidence" value="ECO:0007669"/>
    <property type="project" value="TreeGrafter"/>
</dbReference>
<dbReference type="EMBL" id="FSRL01000001">
    <property type="protein sequence ID" value="SIN80675.1"/>
    <property type="molecule type" value="Genomic_DNA"/>
</dbReference>
<gene>
    <name evidence="5" type="ORF">SAMN05444002_0587</name>
</gene>
<sequence length="166" mass="18046">MARTPEPTRDTAADECLSTALRQATRRLGAVYDAAMAPLGVNGTQARLLWKIGALQEEGGAPLKRVAEEMGYQVSALSHALKPLERDGLVQVTQSRADRRVRHLELTGKGRGIVSQITDRWLSANARIDRALGRAEAEALMRLASKVAGPEFARAMARGEEEEEEG</sequence>
<dbReference type="OrthoDB" id="2287011at2"/>
<reference evidence="6" key="1">
    <citation type="submission" date="2016-11" db="EMBL/GenBank/DDBJ databases">
        <authorList>
            <person name="Varghese N."/>
            <person name="Submissions S."/>
        </authorList>
    </citation>
    <scope>NUCLEOTIDE SEQUENCE [LARGE SCALE GENOMIC DNA]</scope>
    <source>
        <strain evidence="6">DSM 29440</strain>
    </source>
</reference>
<dbReference type="STRING" id="1217970.SAMN05444002_0587"/>
<protein>
    <submittedName>
        <fullName evidence="5">Transcriptional regulator, MarR family</fullName>
    </submittedName>
</protein>
<evidence type="ECO:0000256" key="1">
    <source>
        <dbReference type="ARBA" id="ARBA00023015"/>
    </source>
</evidence>
<evidence type="ECO:0000313" key="5">
    <source>
        <dbReference type="EMBL" id="SIN80675.1"/>
    </source>
</evidence>
<keyword evidence="3" id="KW-0804">Transcription</keyword>
<dbReference type="SUPFAM" id="SSF46785">
    <property type="entry name" value="Winged helix' DNA-binding domain"/>
    <property type="match status" value="1"/>
</dbReference>
<dbReference type="PROSITE" id="PS50995">
    <property type="entry name" value="HTH_MARR_2"/>
    <property type="match status" value="1"/>
</dbReference>
<dbReference type="SMART" id="SM00347">
    <property type="entry name" value="HTH_MARR"/>
    <property type="match status" value="1"/>
</dbReference>
<dbReference type="RefSeq" id="WP_074254759.1">
    <property type="nucleotide sequence ID" value="NZ_FSRL01000001.1"/>
</dbReference>
<evidence type="ECO:0000256" key="2">
    <source>
        <dbReference type="ARBA" id="ARBA00023125"/>
    </source>
</evidence>
<dbReference type="InterPro" id="IPR036388">
    <property type="entry name" value="WH-like_DNA-bd_sf"/>
</dbReference>
<organism evidence="5 6">
    <name type="scientific">Vannielia litorea</name>
    <dbReference type="NCBI Taxonomy" id="1217970"/>
    <lineage>
        <taxon>Bacteria</taxon>
        <taxon>Pseudomonadati</taxon>
        <taxon>Pseudomonadota</taxon>
        <taxon>Alphaproteobacteria</taxon>
        <taxon>Rhodobacterales</taxon>
        <taxon>Paracoccaceae</taxon>
        <taxon>Vannielia</taxon>
    </lineage>
</organism>
<dbReference type="PROSITE" id="PS01117">
    <property type="entry name" value="HTH_MARR_1"/>
    <property type="match status" value="1"/>
</dbReference>
<evidence type="ECO:0000259" key="4">
    <source>
        <dbReference type="PROSITE" id="PS50995"/>
    </source>
</evidence>
<dbReference type="InterPro" id="IPR023187">
    <property type="entry name" value="Tscrpt_reg_MarR-type_CS"/>
</dbReference>
<dbReference type="GO" id="GO:0003677">
    <property type="term" value="F:DNA binding"/>
    <property type="evidence" value="ECO:0007669"/>
    <property type="project" value="UniProtKB-KW"/>
</dbReference>
<keyword evidence="2" id="KW-0238">DNA-binding</keyword>
<proteinExistence type="predicted"/>
<dbReference type="Pfam" id="PF01047">
    <property type="entry name" value="MarR"/>
    <property type="match status" value="1"/>
</dbReference>
<dbReference type="Proteomes" id="UP000184932">
    <property type="component" value="Unassembled WGS sequence"/>
</dbReference>
<dbReference type="InterPro" id="IPR000835">
    <property type="entry name" value="HTH_MarR-typ"/>
</dbReference>
<dbReference type="Gene3D" id="1.10.10.10">
    <property type="entry name" value="Winged helix-like DNA-binding domain superfamily/Winged helix DNA-binding domain"/>
    <property type="match status" value="1"/>
</dbReference>
<dbReference type="AlphaFoldDB" id="A0A1N6ECA4"/>
<accession>A0A1N6ECA4</accession>
<keyword evidence="1" id="KW-0805">Transcription regulation</keyword>
<dbReference type="PANTHER" id="PTHR33164">
    <property type="entry name" value="TRANSCRIPTIONAL REGULATOR, MARR FAMILY"/>
    <property type="match status" value="1"/>
</dbReference>
<keyword evidence="6" id="KW-1185">Reference proteome</keyword>